<keyword evidence="4" id="KW-1185">Reference proteome</keyword>
<feature type="signal peptide" evidence="2">
    <location>
        <begin position="1"/>
        <end position="17"/>
    </location>
</feature>
<feature type="chain" id="PRO_5012044228" description="Cyanovirin-N domain-containing protein" evidence="2">
    <location>
        <begin position="18"/>
        <end position="184"/>
    </location>
</feature>
<dbReference type="OrthoDB" id="5418622at2759"/>
<reference evidence="3 4" key="1">
    <citation type="submission" date="2017-10" db="EMBL/GenBank/DDBJ databases">
        <title>Comparative genomics in systemic dimorphic fungi from Ajellomycetaceae.</title>
        <authorList>
            <person name="Munoz J.F."/>
            <person name="Mcewen J.G."/>
            <person name="Clay O.K."/>
            <person name="Cuomo C.A."/>
        </authorList>
    </citation>
    <scope>NUCLEOTIDE SEQUENCE [LARGE SCALE GENOMIC DNA]</scope>
    <source>
        <strain evidence="3 4">UAMH7299</strain>
    </source>
</reference>
<dbReference type="Proteomes" id="UP000224634">
    <property type="component" value="Unassembled WGS sequence"/>
</dbReference>
<sequence>MKYAVLFLAAAATGTLASLNCTTTAEINTYCCPDTTSELVKTSPAGALIMLGCAADDTQLNWYWNYNGLYTPFSTDVVDCNLNGMAFQDMKGKGLRFIAPHRTCSTIWGLSFLPECKVDTFVLDLTQGKSGPLDACNPNCMSEDSFPSDTYFGDRQKETNMAVDFPAPQPPTWPPGGVGRRRSN</sequence>
<evidence type="ECO:0000256" key="1">
    <source>
        <dbReference type="SAM" id="MobiDB-lite"/>
    </source>
</evidence>
<proteinExistence type="predicted"/>
<protein>
    <recommendedName>
        <fullName evidence="5">Cyanovirin-N domain-containing protein</fullName>
    </recommendedName>
</protein>
<keyword evidence="2" id="KW-0732">Signal</keyword>
<evidence type="ECO:0000313" key="3">
    <source>
        <dbReference type="EMBL" id="PGH10750.1"/>
    </source>
</evidence>
<accession>A0A2B7XP91</accession>
<organism evidence="3 4">
    <name type="scientific">Polytolypa hystricis (strain UAMH7299)</name>
    <dbReference type="NCBI Taxonomy" id="1447883"/>
    <lineage>
        <taxon>Eukaryota</taxon>
        <taxon>Fungi</taxon>
        <taxon>Dikarya</taxon>
        <taxon>Ascomycota</taxon>
        <taxon>Pezizomycotina</taxon>
        <taxon>Eurotiomycetes</taxon>
        <taxon>Eurotiomycetidae</taxon>
        <taxon>Onygenales</taxon>
        <taxon>Onygenales incertae sedis</taxon>
        <taxon>Polytolypa</taxon>
    </lineage>
</organism>
<comment type="caution">
    <text evidence="3">The sequence shown here is derived from an EMBL/GenBank/DDBJ whole genome shotgun (WGS) entry which is preliminary data.</text>
</comment>
<dbReference type="EMBL" id="PDNA01000142">
    <property type="protein sequence ID" value="PGH10750.1"/>
    <property type="molecule type" value="Genomic_DNA"/>
</dbReference>
<feature type="region of interest" description="Disordered" evidence="1">
    <location>
        <begin position="161"/>
        <end position="184"/>
    </location>
</feature>
<dbReference type="AlphaFoldDB" id="A0A2B7XP91"/>
<gene>
    <name evidence="3" type="ORF">AJ80_07400</name>
</gene>
<evidence type="ECO:0000313" key="4">
    <source>
        <dbReference type="Proteomes" id="UP000224634"/>
    </source>
</evidence>
<evidence type="ECO:0008006" key="5">
    <source>
        <dbReference type="Google" id="ProtNLM"/>
    </source>
</evidence>
<evidence type="ECO:0000256" key="2">
    <source>
        <dbReference type="SAM" id="SignalP"/>
    </source>
</evidence>
<name>A0A2B7XP91_POLH7</name>